<evidence type="ECO:0000256" key="1">
    <source>
        <dbReference type="SAM" id="Phobius"/>
    </source>
</evidence>
<proteinExistence type="predicted"/>
<dbReference type="AlphaFoldDB" id="A0A1F7J3J9"/>
<name>A0A1F7J3J9_9BACT</name>
<protein>
    <recommendedName>
        <fullName evidence="2">CAAX prenyl protease 2/Lysostaphin resistance protein A-like domain-containing protein</fullName>
    </recommendedName>
</protein>
<feature type="transmembrane region" description="Helical" evidence="1">
    <location>
        <begin position="78"/>
        <end position="98"/>
    </location>
</feature>
<accession>A0A1F7J3J9</accession>
<feature type="transmembrane region" description="Helical" evidence="1">
    <location>
        <begin position="198"/>
        <end position="215"/>
    </location>
</feature>
<dbReference type="EMBL" id="MGAQ01000020">
    <property type="protein sequence ID" value="OGK50186.1"/>
    <property type="molecule type" value="Genomic_DNA"/>
</dbReference>
<reference evidence="3 4" key="1">
    <citation type="journal article" date="2016" name="Nat. Commun.">
        <title>Thousands of microbial genomes shed light on interconnected biogeochemical processes in an aquifer system.</title>
        <authorList>
            <person name="Anantharaman K."/>
            <person name="Brown C.T."/>
            <person name="Hug L.A."/>
            <person name="Sharon I."/>
            <person name="Castelle C.J."/>
            <person name="Probst A.J."/>
            <person name="Thomas B.C."/>
            <person name="Singh A."/>
            <person name="Wilkins M.J."/>
            <person name="Karaoz U."/>
            <person name="Brodie E.L."/>
            <person name="Williams K.H."/>
            <person name="Hubbard S.S."/>
            <person name="Banfield J.F."/>
        </authorList>
    </citation>
    <scope>NUCLEOTIDE SEQUENCE [LARGE SCALE GENOMIC DNA]</scope>
</reference>
<gene>
    <name evidence="3" type="ORF">A3B50_00160</name>
</gene>
<keyword evidence="1" id="KW-1133">Transmembrane helix</keyword>
<evidence type="ECO:0000259" key="2">
    <source>
        <dbReference type="Pfam" id="PF02517"/>
    </source>
</evidence>
<organism evidence="3 4">
    <name type="scientific">Candidatus Roizmanbacteria bacterium RIFCSPLOWO2_01_FULL_40_42</name>
    <dbReference type="NCBI Taxonomy" id="1802066"/>
    <lineage>
        <taxon>Bacteria</taxon>
        <taxon>Candidatus Roizmaniibacteriota</taxon>
    </lineage>
</organism>
<feature type="domain" description="CAAX prenyl protease 2/Lysostaphin resistance protein A-like" evidence="2">
    <location>
        <begin position="110"/>
        <end position="209"/>
    </location>
</feature>
<keyword evidence="1" id="KW-0812">Transmembrane</keyword>
<sequence length="216" mass="24770">MVRSKSHTEKILNVWAIVLIIWSLYRAYFKTSLDPLIDEFIAKPLVFLLPLYIFINRTEKKPFWSSLGLTKKHLGSEIFYGFLIGIVFFVGGMLTTGVKFKPAIFFETRFLLVVLTSFAAAFTEEVLSRGFVLKRLYEDSKNMFTSAFLASVLFFLLHVPILFTSQNMTGMLLFKVMITDLILSLAVSFVFLARGKRLAMPIMIHAMYALSLFLFI</sequence>
<evidence type="ECO:0000313" key="3">
    <source>
        <dbReference type="EMBL" id="OGK50186.1"/>
    </source>
</evidence>
<dbReference type="GO" id="GO:0080120">
    <property type="term" value="P:CAAX-box protein maturation"/>
    <property type="evidence" value="ECO:0007669"/>
    <property type="project" value="UniProtKB-ARBA"/>
</dbReference>
<comment type="caution">
    <text evidence="3">The sequence shown here is derived from an EMBL/GenBank/DDBJ whole genome shotgun (WGS) entry which is preliminary data.</text>
</comment>
<evidence type="ECO:0000313" key="4">
    <source>
        <dbReference type="Proteomes" id="UP000178558"/>
    </source>
</evidence>
<feature type="transmembrane region" description="Helical" evidence="1">
    <location>
        <begin position="104"/>
        <end position="122"/>
    </location>
</feature>
<dbReference type="Pfam" id="PF02517">
    <property type="entry name" value="Rce1-like"/>
    <property type="match status" value="1"/>
</dbReference>
<keyword evidence="1" id="KW-0472">Membrane</keyword>
<feature type="transmembrane region" description="Helical" evidence="1">
    <location>
        <begin position="143"/>
        <end position="163"/>
    </location>
</feature>
<dbReference type="InterPro" id="IPR003675">
    <property type="entry name" value="Rce1/LyrA-like_dom"/>
</dbReference>
<feature type="transmembrane region" description="Helical" evidence="1">
    <location>
        <begin position="12"/>
        <end position="28"/>
    </location>
</feature>
<feature type="transmembrane region" description="Helical" evidence="1">
    <location>
        <begin position="169"/>
        <end position="191"/>
    </location>
</feature>
<dbReference type="Proteomes" id="UP000178558">
    <property type="component" value="Unassembled WGS sequence"/>
</dbReference>
<dbReference type="GO" id="GO:0004175">
    <property type="term" value="F:endopeptidase activity"/>
    <property type="evidence" value="ECO:0007669"/>
    <property type="project" value="UniProtKB-ARBA"/>
</dbReference>